<dbReference type="SMART" id="SM00530">
    <property type="entry name" value="HTH_XRE"/>
    <property type="match status" value="1"/>
</dbReference>
<accession>A0AA41CBG7</accession>
<name>A0AA41CBG7_STEMA</name>
<dbReference type="RefSeq" id="WP_197601257.1">
    <property type="nucleotide sequence ID" value="NZ_JAEDWV010000030.1"/>
</dbReference>
<dbReference type="SUPFAM" id="SSF47413">
    <property type="entry name" value="lambda repressor-like DNA-binding domains"/>
    <property type="match status" value="1"/>
</dbReference>
<evidence type="ECO:0000313" key="3">
    <source>
        <dbReference type="Proteomes" id="UP000616785"/>
    </source>
</evidence>
<comment type="caution">
    <text evidence="2">The sequence shown here is derived from an EMBL/GenBank/DDBJ whole genome shotgun (WGS) entry which is preliminary data.</text>
</comment>
<evidence type="ECO:0000259" key="1">
    <source>
        <dbReference type="PROSITE" id="PS50943"/>
    </source>
</evidence>
<dbReference type="CDD" id="cd00093">
    <property type="entry name" value="HTH_XRE"/>
    <property type="match status" value="1"/>
</dbReference>
<organism evidence="2 3">
    <name type="scientific">Stenotrophomonas maltophilia</name>
    <name type="common">Pseudomonas maltophilia</name>
    <name type="synonym">Xanthomonas maltophilia</name>
    <dbReference type="NCBI Taxonomy" id="40324"/>
    <lineage>
        <taxon>Bacteria</taxon>
        <taxon>Pseudomonadati</taxon>
        <taxon>Pseudomonadota</taxon>
        <taxon>Gammaproteobacteria</taxon>
        <taxon>Lysobacterales</taxon>
        <taxon>Lysobacteraceae</taxon>
        <taxon>Stenotrophomonas</taxon>
        <taxon>Stenotrophomonas maltophilia group</taxon>
    </lineage>
</organism>
<proteinExistence type="predicted"/>
<dbReference type="Gene3D" id="1.10.260.40">
    <property type="entry name" value="lambda repressor-like DNA-binding domains"/>
    <property type="match status" value="1"/>
</dbReference>
<dbReference type="Proteomes" id="UP000616785">
    <property type="component" value="Unassembled WGS sequence"/>
</dbReference>
<evidence type="ECO:0000313" key="2">
    <source>
        <dbReference type="EMBL" id="MBH1638032.1"/>
    </source>
</evidence>
<dbReference type="PROSITE" id="PS50943">
    <property type="entry name" value="HTH_CROC1"/>
    <property type="match status" value="1"/>
</dbReference>
<dbReference type="EMBL" id="JADUNO010000002">
    <property type="protein sequence ID" value="MBH1638032.1"/>
    <property type="molecule type" value="Genomic_DNA"/>
</dbReference>
<dbReference type="AlphaFoldDB" id="A0AA41CBG7"/>
<dbReference type="InterPro" id="IPR010982">
    <property type="entry name" value="Lambda_DNA-bd_dom_sf"/>
</dbReference>
<gene>
    <name evidence="2" type="ORF">I5U57_01045</name>
</gene>
<reference evidence="2" key="1">
    <citation type="submission" date="2020-11" db="EMBL/GenBank/DDBJ databases">
        <title>Enhanced detection system for hospital associated transmission using whole genome sequencing surveillance.</title>
        <authorList>
            <person name="Harrison L.H."/>
            <person name="Van Tyne D."/>
            <person name="Marsh J.W."/>
            <person name="Griffith M.P."/>
            <person name="Snyder D.J."/>
            <person name="Cooper V.S."/>
            <person name="Mustapha M."/>
        </authorList>
    </citation>
    <scope>NUCLEOTIDE SEQUENCE</scope>
    <source>
        <strain evidence="2">STEN00092</strain>
    </source>
</reference>
<dbReference type="InterPro" id="IPR001387">
    <property type="entry name" value="Cro/C1-type_HTH"/>
</dbReference>
<dbReference type="Pfam" id="PF13560">
    <property type="entry name" value="HTH_31"/>
    <property type="match status" value="1"/>
</dbReference>
<feature type="domain" description="HTH cro/C1-type" evidence="1">
    <location>
        <begin position="18"/>
        <end position="72"/>
    </location>
</feature>
<dbReference type="GO" id="GO:0003677">
    <property type="term" value="F:DNA binding"/>
    <property type="evidence" value="ECO:0007669"/>
    <property type="project" value="InterPro"/>
</dbReference>
<protein>
    <submittedName>
        <fullName evidence="2">Helix-turn-helix transcriptional regulator</fullName>
    </submittedName>
</protein>
<sequence length="88" mass="9688">MGSKTIYTQAYRELVHQLRSRREAMGLTQTEVASLLGWPQQRLSAVEAGARRLDVVEFIELTTQLGLAASSLVEDLGRALGVSKSKQD</sequence>